<feature type="chain" id="PRO_5020572022" evidence="2">
    <location>
        <begin position="24"/>
        <end position="368"/>
    </location>
</feature>
<dbReference type="RefSeq" id="WP_132545970.1">
    <property type="nucleotide sequence ID" value="NZ_SLWY01000042.1"/>
</dbReference>
<evidence type="ECO:0000256" key="1">
    <source>
        <dbReference type="ARBA" id="ARBA00022729"/>
    </source>
</evidence>
<dbReference type="Proteomes" id="UP000295765">
    <property type="component" value="Unassembled WGS sequence"/>
</dbReference>
<keyword evidence="1 2" id="KW-0732">Signal</keyword>
<protein>
    <submittedName>
        <fullName evidence="3">Iron(III) transport system substrate-binding protein</fullName>
    </submittedName>
</protein>
<evidence type="ECO:0000256" key="2">
    <source>
        <dbReference type="SAM" id="SignalP"/>
    </source>
</evidence>
<dbReference type="EMBL" id="SLWY01000042">
    <property type="protein sequence ID" value="TCO75758.1"/>
    <property type="molecule type" value="Genomic_DNA"/>
</dbReference>
<gene>
    <name evidence="3" type="ORF">EV699_1427</name>
</gene>
<dbReference type="PANTHER" id="PTHR30006">
    <property type="entry name" value="THIAMINE-BINDING PERIPLASMIC PROTEIN-RELATED"/>
    <property type="match status" value="1"/>
</dbReference>
<proteinExistence type="predicted"/>
<keyword evidence="4" id="KW-1185">Reference proteome</keyword>
<dbReference type="SUPFAM" id="SSF53850">
    <property type="entry name" value="Periplasmic binding protein-like II"/>
    <property type="match status" value="1"/>
</dbReference>
<dbReference type="Pfam" id="PF13531">
    <property type="entry name" value="SBP_bac_11"/>
    <property type="match status" value="1"/>
</dbReference>
<sequence length="368" mass="40369">MARLAGWLLALLLVLGGGAAAHAELTRFPAPQPGTAGGPGEGGVLVIYSSTDLEFIRPLIEGFQALNTDVEVHYHLLPSLELYNRVLDEVQEQGRTADVLLSAAMDLQMKLANDGYASALTPPRGLPEWAVWRREVFGFTHEPAVIAYNRDGVPPQDVPGTREELRRLLETQPERYRGKVATYDPELSGVGFLFASQDARRSPVFWKLVDRLGAAGVRLYGNSVEMLDALAAGEVLIAYNVLGSYARAHAERLPQIGIALPRDYTLVMSRLVLIPKAAVRPDLARRFVDFLLGADGQRIVAGAAHLYAILPQIEGELTAKALRAQLGPALLPIPVNPGLLLYLDQDKRRRFLQQWERTLDDTPPPPGR</sequence>
<name>A0A4R2KZP9_9GAMM</name>
<dbReference type="AlphaFoldDB" id="A0A4R2KZP9"/>
<dbReference type="PANTHER" id="PTHR30006:SF25">
    <property type="entry name" value="PHOSPHOGLYCERATE TRANSPORT REGULATORY PROTEIN PGTC"/>
    <property type="match status" value="1"/>
</dbReference>
<dbReference type="GO" id="GO:0030288">
    <property type="term" value="C:outer membrane-bounded periplasmic space"/>
    <property type="evidence" value="ECO:0007669"/>
    <property type="project" value="TreeGrafter"/>
</dbReference>
<dbReference type="OrthoDB" id="8673316at2"/>
<reference evidence="3 4" key="1">
    <citation type="submission" date="2019-03" db="EMBL/GenBank/DDBJ databases">
        <title>Genomic Encyclopedia of Type Strains, Phase IV (KMG-IV): sequencing the most valuable type-strain genomes for metagenomic binning, comparative biology and taxonomic classification.</title>
        <authorList>
            <person name="Goeker M."/>
        </authorList>
    </citation>
    <scope>NUCLEOTIDE SEQUENCE [LARGE SCALE GENOMIC DNA]</scope>
    <source>
        <strain evidence="3 4">DSM 25287</strain>
    </source>
</reference>
<organism evidence="3 4">
    <name type="scientific">Plasticicumulans lactativorans</name>
    <dbReference type="NCBI Taxonomy" id="1133106"/>
    <lineage>
        <taxon>Bacteria</taxon>
        <taxon>Pseudomonadati</taxon>
        <taxon>Pseudomonadota</taxon>
        <taxon>Gammaproteobacteria</taxon>
        <taxon>Candidatus Competibacteraceae</taxon>
        <taxon>Plasticicumulans</taxon>
    </lineage>
</organism>
<feature type="signal peptide" evidence="2">
    <location>
        <begin position="1"/>
        <end position="23"/>
    </location>
</feature>
<dbReference type="Gene3D" id="3.40.190.10">
    <property type="entry name" value="Periplasmic binding protein-like II"/>
    <property type="match status" value="2"/>
</dbReference>
<comment type="caution">
    <text evidence="3">The sequence shown here is derived from an EMBL/GenBank/DDBJ whole genome shotgun (WGS) entry which is preliminary data.</text>
</comment>
<evidence type="ECO:0000313" key="3">
    <source>
        <dbReference type="EMBL" id="TCO75758.1"/>
    </source>
</evidence>
<accession>A0A4R2KZP9</accession>
<evidence type="ECO:0000313" key="4">
    <source>
        <dbReference type="Proteomes" id="UP000295765"/>
    </source>
</evidence>